<feature type="region of interest" description="Disordered" evidence="1">
    <location>
        <begin position="1"/>
        <end position="39"/>
    </location>
</feature>
<dbReference type="AlphaFoldDB" id="A0A9P4HF39"/>
<name>A0A9P4HF39_9PLEO</name>
<dbReference type="Proteomes" id="UP000799777">
    <property type="component" value="Unassembled WGS sequence"/>
</dbReference>
<organism evidence="2 3">
    <name type="scientific">Setomelanomma holmii</name>
    <dbReference type="NCBI Taxonomy" id="210430"/>
    <lineage>
        <taxon>Eukaryota</taxon>
        <taxon>Fungi</taxon>
        <taxon>Dikarya</taxon>
        <taxon>Ascomycota</taxon>
        <taxon>Pezizomycotina</taxon>
        <taxon>Dothideomycetes</taxon>
        <taxon>Pleosporomycetidae</taxon>
        <taxon>Pleosporales</taxon>
        <taxon>Pleosporineae</taxon>
        <taxon>Phaeosphaeriaceae</taxon>
        <taxon>Setomelanomma</taxon>
    </lineage>
</organism>
<dbReference type="OrthoDB" id="3783451at2759"/>
<reference evidence="2" key="1">
    <citation type="journal article" date="2020" name="Stud. Mycol.">
        <title>101 Dothideomycetes genomes: a test case for predicting lifestyles and emergence of pathogens.</title>
        <authorList>
            <person name="Haridas S."/>
            <person name="Albert R."/>
            <person name="Binder M."/>
            <person name="Bloem J."/>
            <person name="Labutti K."/>
            <person name="Salamov A."/>
            <person name="Andreopoulos B."/>
            <person name="Baker S."/>
            <person name="Barry K."/>
            <person name="Bills G."/>
            <person name="Bluhm B."/>
            <person name="Cannon C."/>
            <person name="Castanera R."/>
            <person name="Culley D."/>
            <person name="Daum C."/>
            <person name="Ezra D."/>
            <person name="Gonzalez J."/>
            <person name="Henrissat B."/>
            <person name="Kuo A."/>
            <person name="Liang C."/>
            <person name="Lipzen A."/>
            <person name="Lutzoni F."/>
            <person name="Magnuson J."/>
            <person name="Mondo S."/>
            <person name="Nolan M."/>
            <person name="Ohm R."/>
            <person name="Pangilinan J."/>
            <person name="Park H.-J."/>
            <person name="Ramirez L."/>
            <person name="Alfaro M."/>
            <person name="Sun H."/>
            <person name="Tritt A."/>
            <person name="Yoshinaga Y."/>
            <person name="Zwiers L.-H."/>
            <person name="Turgeon B."/>
            <person name="Goodwin S."/>
            <person name="Spatafora J."/>
            <person name="Crous P."/>
            <person name="Grigoriev I."/>
        </authorList>
    </citation>
    <scope>NUCLEOTIDE SEQUENCE</scope>
    <source>
        <strain evidence="2">CBS 110217</strain>
    </source>
</reference>
<keyword evidence="3" id="KW-1185">Reference proteome</keyword>
<sequence>MAPKRQHKPKQPFDQGVNPSSQKRQVPATRQNPTYLTPFTNIEVNIDRCTQKAALDKTDEDEDPYEAPESLVIDKENGSPLSLHDFVSQVHEYLNANKEELALGDGQQAVEVIPGDGEGVLDDNEDASGSDDQSMERNHFLGSGNIPEGSWFFFDHAMLNEVDTDEYNVYVSVFVEGHMGLSLEKFLARKFGP</sequence>
<feature type="compositionally biased region" description="Polar residues" evidence="1">
    <location>
        <begin position="17"/>
        <end position="39"/>
    </location>
</feature>
<protein>
    <submittedName>
        <fullName evidence="2">Uncharacterized protein</fullName>
    </submittedName>
</protein>
<proteinExistence type="predicted"/>
<comment type="caution">
    <text evidence="2">The sequence shown here is derived from an EMBL/GenBank/DDBJ whole genome shotgun (WGS) entry which is preliminary data.</text>
</comment>
<evidence type="ECO:0000313" key="2">
    <source>
        <dbReference type="EMBL" id="KAF2032484.1"/>
    </source>
</evidence>
<dbReference type="EMBL" id="ML978172">
    <property type="protein sequence ID" value="KAF2032484.1"/>
    <property type="molecule type" value="Genomic_DNA"/>
</dbReference>
<accession>A0A9P4HF39</accession>
<gene>
    <name evidence="2" type="ORF">EK21DRAFT_109863</name>
</gene>
<evidence type="ECO:0000313" key="3">
    <source>
        <dbReference type="Proteomes" id="UP000799777"/>
    </source>
</evidence>
<evidence type="ECO:0000256" key="1">
    <source>
        <dbReference type="SAM" id="MobiDB-lite"/>
    </source>
</evidence>
<feature type="compositionally biased region" description="Basic residues" evidence="1">
    <location>
        <begin position="1"/>
        <end position="10"/>
    </location>
</feature>